<name>A0A5J6VIG7_9VIRU</name>
<proteinExistence type="predicted"/>
<organism evidence="1">
    <name type="scientific">Megaviridae environmental sample</name>
    <dbReference type="NCBI Taxonomy" id="1737588"/>
    <lineage>
        <taxon>Viruses</taxon>
        <taxon>Varidnaviria</taxon>
        <taxon>Bamfordvirae</taxon>
        <taxon>Nucleocytoviricota</taxon>
        <taxon>Megaviricetes</taxon>
        <taxon>Imitervirales</taxon>
        <taxon>Mimiviridae</taxon>
        <taxon>environmental samples</taxon>
    </lineage>
</organism>
<dbReference type="EMBL" id="MN448266">
    <property type="protein sequence ID" value="QFG73589.1"/>
    <property type="molecule type" value="Genomic_DNA"/>
</dbReference>
<reference evidence="1" key="1">
    <citation type="journal article" date="2019" name="Philos. Trans. R. Soc. Lond., B, Biol. Sci.">
        <title>Targeted metagenomic recovery of four divergent viruses reveals shared and distinctive characteristics of giant viruses of marine eukaryotes.</title>
        <authorList>
            <person name="Needham D.M."/>
            <person name="Poirier C."/>
            <person name="Hehenberger E."/>
            <person name="Jimenez V."/>
            <person name="Swalwell J.E."/>
            <person name="Santoro A.E."/>
            <person name="Worden A.Z."/>
        </authorList>
    </citation>
    <scope>NUCLEOTIDE SEQUENCE</scope>
    <source>
        <strain evidence="1">OPacV-662</strain>
    </source>
</reference>
<protein>
    <submittedName>
        <fullName evidence="1">Uncharacterized protein</fullName>
    </submittedName>
</protein>
<evidence type="ECO:0000313" key="1">
    <source>
        <dbReference type="EMBL" id="QFG73589.1"/>
    </source>
</evidence>
<sequence>MDSSLDQKTAIMSISGESLDCMKVANILIPYGFNFHIMTNITCSKNKIENGCQIVIPNATSPLINNTWKHLYNNFDISCAHLNISSSFSGCIFNYMRKSACPN</sequence>
<accession>A0A5J6VIG7</accession>